<protein>
    <submittedName>
        <fullName evidence="1">Uncharacterized protein</fullName>
    </submittedName>
</protein>
<organism evidence="1">
    <name type="scientific">Anguilla anguilla</name>
    <name type="common">European freshwater eel</name>
    <name type="synonym">Muraena anguilla</name>
    <dbReference type="NCBI Taxonomy" id="7936"/>
    <lineage>
        <taxon>Eukaryota</taxon>
        <taxon>Metazoa</taxon>
        <taxon>Chordata</taxon>
        <taxon>Craniata</taxon>
        <taxon>Vertebrata</taxon>
        <taxon>Euteleostomi</taxon>
        <taxon>Actinopterygii</taxon>
        <taxon>Neopterygii</taxon>
        <taxon>Teleostei</taxon>
        <taxon>Anguilliformes</taxon>
        <taxon>Anguillidae</taxon>
        <taxon>Anguilla</taxon>
    </lineage>
</organism>
<name>A0A0E9TQ52_ANGAN</name>
<reference evidence="1" key="2">
    <citation type="journal article" date="2015" name="Fish Shellfish Immunol.">
        <title>Early steps in the European eel (Anguilla anguilla)-Vibrio vulnificus interaction in the gills: Role of the RtxA13 toxin.</title>
        <authorList>
            <person name="Callol A."/>
            <person name="Pajuelo D."/>
            <person name="Ebbesson L."/>
            <person name="Teles M."/>
            <person name="MacKenzie S."/>
            <person name="Amaro C."/>
        </authorList>
    </citation>
    <scope>NUCLEOTIDE SEQUENCE</scope>
</reference>
<sequence length="54" mass="5760">MQGCAISGNLSEAICGKKPVPEHSSLLILGLWPGSHCLLRLGVYHRSLGTDDMP</sequence>
<accession>A0A0E9TQ52</accession>
<dbReference type="AlphaFoldDB" id="A0A0E9TQ52"/>
<reference evidence="1" key="1">
    <citation type="submission" date="2014-11" db="EMBL/GenBank/DDBJ databases">
        <authorList>
            <person name="Amaro Gonzalez C."/>
        </authorList>
    </citation>
    <scope>NUCLEOTIDE SEQUENCE</scope>
</reference>
<dbReference type="EMBL" id="GBXM01052743">
    <property type="protein sequence ID" value="JAH55834.1"/>
    <property type="molecule type" value="Transcribed_RNA"/>
</dbReference>
<proteinExistence type="predicted"/>
<evidence type="ECO:0000313" key="1">
    <source>
        <dbReference type="EMBL" id="JAH55834.1"/>
    </source>
</evidence>